<evidence type="ECO:0000313" key="19">
    <source>
        <dbReference type="EMBL" id="CAE4640663.1"/>
    </source>
</evidence>
<keyword evidence="11" id="KW-0067">ATP-binding</keyword>
<name>A0A6V2LBM0_9STRA</name>
<gene>
    <name evidence="16" type="ORF">DBRI00130_LOCUS32560</name>
    <name evidence="17" type="ORF">DBRI00130_LOCUS32561</name>
    <name evidence="18" type="ORF">DBRI00130_LOCUS32562</name>
    <name evidence="19" type="ORF">DBRI00130_LOCUS32563</name>
    <name evidence="20" type="ORF">DBRI00130_LOCUS32564</name>
</gene>
<dbReference type="PROSITE" id="PS50972">
    <property type="entry name" value="PTERIN_BINDING"/>
    <property type="match status" value="1"/>
</dbReference>
<dbReference type="CDD" id="cd00739">
    <property type="entry name" value="DHPS"/>
    <property type="match status" value="1"/>
</dbReference>
<evidence type="ECO:0000256" key="7">
    <source>
        <dbReference type="ARBA" id="ARBA00022679"/>
    </source>
</evidence>
<dbReference type="GO" id="GO:0016301">
    <property type="term" value="F:kinase activity"/>
    <property type="evidence" value="ECO:0007669"/>
    <property type="project" value="UniProtKB-KW"/>
</dbReference>
<dbReference type="Gene3D" id="3.30.70.560">
    <property type="entry name" value="7,8-Dihydro-6-hydroxymethylpterin-pyrophosphokinase HPPK"/>
    <property type="match status" value="1"/>
</dbReference>
<evidence type="ECO:0000256" key="9">
    <source>
        <dbReference type="ARBA" id="ARBA00022741"/>
    </source>
</evidence>
<evidence type="ECO:0000313" key="18">
    <source>
        <dbReference type="EMBL" id="CAE4640661.1"/>
    </source>
</evidence>
<evidence type="ECO:0000256" key="2">
    <source>
        <dbReference type="ARBA" id="ARBA00000198"/>
    </source>
</evidence>
<dbReference type="EMBL" id="HBNS01041847">
    <property type="protein sequence ID" value="CAE4640664.1"/>
    <property type="molecule type" value="Transcribed_RNA"/>
</dbReference>
<dbReference type="Pfam" id="PF01288">
    <property type="entry name" value="HPPK"/>
    <property type="match status" value="1"/>
</dbReference>
<dbReference type="InterPro" id="IPR000489">
    <property type="entry name" value="Pterin-binding_dom"/>
</dbReference>
<evidence type="ECO:0000256" key="3">
    <source>
        <dbReference type="ARBA" id="ARBA00001946"/>
    </source>
</evidence>
<dbReference type="PROSITE" id="PS00792">
    <property type="entry name" value="DHPS_1"/>
    <property type="match status" value="1"/>
</dbReference>
<keyword evidence="7" id="KW-0808">Transferase</keyword>
<dbReference type="InterPro" id="IPR011005">
    <property type="entry name" value="Dihydropteroate_synth-like_sf"/>
</dbReference>
<dbReference type="SUPFAM" id="SSF55083">
    <property type="entry name" value="6-hydroxymethyl-7,8-dihydropterin pyrophosphokinase, HPPK"/>
    <property type="match status" value="1"/>
</dbReference>
<comment type="cofactor">
    <cofactor evidence="3">
        <name>Mg(2+)</name>
        <dbReference type="ChEBI" id="CHEBI:18420"/>
    </cofactor>
</comment>
<dbReference type="PANTHER" id="PTHR20941">
    <property type="entry name" value="FOLATE SYNTHESIS PROTEINS"/>
    <property type="match status" value="1"/>
</dbReference>
<dbReference type="GO" id="GO:0046872">
    <property type="term" value="F:metal ion binding"/>
    <property type="evidence" value="ECO:0007669"/>
    <property type="project" value="UniProtKB-KW"/>
</dbReference>
<dbReference type="PANTHER" id="PTHR20941:SF1">
    <property type="entry name" value="FOLIC ACID SYNTHESIS PROTEIN FOL1"/>
    <property type="match status" value="1"/>
</dbReference>
<dbReference type="SUPFAM" id="SSF51717">
    <property type="entry name" value="Dihydropteroate synthetase-like"/>
    <property type="match status" value="1"/>
</dbReference>
<dbReference type="GO" id="GO:0004156">
    <property type="term" value="F:dihydropteroate synthase activity"/>
    <property type="evidence" value="ECO:0007669"/>
    <property type="project" value="UniProtKB-EC"/>
</dbReference>
<dbReference type="GO" id="GO:0005524">
    <property type="term" value="F:ATP binding"/>
    <property type="evidence" value="ECO:0007669"/>
    <property type="project" value="UniProtKB-KW"/>
</dbReference>
<dbReference type="EMBL" id="HBNS01041844">
    <property type="protein sequence ID" value="CAE4640660.1"/>
    <property type="molecule type" value="Transcribed_RNA"/>
</dbReference>
<dbReference type="InterPro" id="IPR006390">
    <property type="entry name" value="DHP_synth_dom"/>
</dbReference>
<dbReference type="GO" id="GO:0005740">
    <property type="term" value="C:mitochondrial envelope"/>
    <property type="evidence" value="ECO:0007669"/>
    <property type="project" value="TreeGrafter"/>
</dbReference>
<keyword evidence="10" id="KW-0418">Kinase</keyword>
<keyword evidence="8" id="KW-0479">Metal-binding</keyword>
<evidence type="ECO:0000313" key="20">
    <source>
        <dbReference type="EMBL" id="CAE4640664.1"/>
    </source>
</evidence>
<evidence type="ECO:0000313" key="16">
    <source>
        <dbReference type="EMBL" id="CAE4640657.1"/>
    </source>
</evidence>
<feature type="domain" description="Pterin-binding" evidence="15">
    <location>
        <begin position="138"/>
        <end position="402"/>
    </location>
</feature>
<dbReference type="UniPathway" id="UPA00077">
    <property type="reaction ID" value="UER00155"/>
</dbReference>
<organism evidence="19">
    <name type="scientific">Ditylum brightwellii</name>
    <dbReference type="NCBI Taxonomy" id="49249"/>
    <lineage>
        <taxon>Eukaryota</taxon>
        <taxon>Sar</taxon>
        <taxon>Stramenopiles</taxon>
        <taxon>Ochrophyta</taxon>
        <taxon>Bacillariophyta</taxon>
        <taxon>Mediophyceae</taxon>
        <taxon>Lithodesmiophycidae</taxon>
        <taxon>Lithodesmiales</taxon>
        <taxon>Lithodesmiaceae</taxon>
        <taxon>Ditylum</taxon>
    </lineage>
</organism>
<dbReference type="EMBL" id="HBNS01041843">
    <property type="protein sequence ID" value="CAE4640657.1"/>
    <property type="molecule type" value="Transcribed_RNA"/>
</dbReference>
<dbReference type="AlphaFoldDB" id="A0A6V2LBM0"/>
<keyword evidence="14" id="KW-0511">Multifunctional enzyme</keyword>
<protein>
    <recommendedName>
        <fullName evidence="15">Pterin-binding domain-containing protein</fullName>
    </recommendedName>
</protein>
<comment type="catalytic activity">
    <reaction evidence="1">
        <text>(7,8-dihydropterin-6-yl)methyl diphosphate + 4-aminobenzoate = 7,8-dihydropteroate + diphosphate</text>
        <dbReference type="Rhea" id="RHEA:19949"/>
        <dbReference type="ChEBI" id="CHEBI:17836"/>
        <dbReference type="ChEBI" id="CHEBI:17839"/>
        <dbReference type="ChEBI" id="CHEBI:33019"/>
        <dbReference type="ChEBI" id="CHEBI:72950"/>
        <dbReference type="EC" id="2.5.1.15"/>
    </reaction>
</comment>
<comment type="pathway">
    <text evidence="5">Cofactor biosynthesis; tetrahydrofolate biosynthesis; 2-amino-4-hydroxy-6-hydroxymethyl-7,8-dihydropteridine diphosphate from 7,8-dihydroneopterin triphosphate: step 4/4.</text>
</comment>
<proteinExistence type="inferred from homology"/>
<dbReference type="InterPro" id="IPR045031">
    <property type="entry name" value="DHP_synth-like"/>
</dbReference>
<dbReference type="NCBIfam" id="TIGR01498">
    <property type="entry name" value="folK"/>
    <property type="match status" value="1"/>
</dbReference>
<dbReference type="GO" id="GO:0046654">
    <property type="term" value="P:tetrahydrofolate biosynthetic process"/>
    <property type="evidence" value="ECO:0007669"/>
    <property type="project" value="UniProtKB-UniPathway"/>
</dbReference>
<evidence type="ECO:0000256" key="14">
    <source>
        <dbReference type="ARBA" id="ARBA00023268"/>
    </source>
</evidence>
<evidence type="ECO:0000256" key="1">
    <source>
        <dbReference type="ARBA" id="ARBA00000012"/>
    </source>
</evidence>
<comment type="similarity">
    <text evidence="6">In the C-terminal section; belongs to the DHPS family.</text>
</comment>
<dbReference type="GO" id="GO:0046656">
    <property type="term" value="P:folic acid biosynthetic process"/>
    <property type="evidence" value="ECO:0007669"/>
    <property type="project" value="UniProtKB-KW"/>
</dbReference>
<accession>A0A6V2LBM0</accession>
<keyword evidence="9" id="KW-0547">Nucleotide-binding</keyword>
<reference evidence="19" key="1">
    <citation type="submission" date="2021-01" db="EMBL/GenBank/DDBJ databases">
        <authorList>
            <person name="Corre E."/>
            <person name="Pelletier E."/>
            <person name="Niang G."/>
            <person name="Scheremetjew M."/>
            <person name="Finn R."/>
            <person name="Kale V."/>
            <person name="Holt S."/>
            <person name="Cochrane G."/>
            <person name="Meng A."/>
            <person name="Brown T."/>
            <person name="Cohen L."/>
        </authorList>
    </citation>
    <scope>NUCLEOTIDE SEQUENCE</scope>
    <source>
        <strain evidence="19">GSO104</strain>
    </source>
</reference>
<evidence type="ECO:0000256" key="12">
    <source>
        <dbReference type="ARBA" id="ARBA00022842"/>
    </source>
</evidence>
<dbReference type="CDD" id="cd00483">
    <property type="entry name" value="HPPK"/>
    <property type="match status" value="1"/>
</dbReference>
<dbReference type="GO" id="GO:0003848">
    <property type="term" value="F:2-amino-4-hydroxy-6-hydroxymethyldihydropteridine diphosphokinase activity"/>
    <property type="evidence" value="ECO:0007669"/>
    <property type="project" value="UniProtKB-EC"/>
</dbReference>
<evidence type="ECO:0000259" key="15">
    <source>
        <dbReference type="PROSITE" id="PS50972"/>
    </source>
</evidence>
<dbReference type="EMBL" id="HBNS01041845">
    <property type="protein sequence ID" value="CAE4640661.1"/>
    <property type="molecule type" value="Transcribed_RNA"/>
</dbReference>
<evidence type="ECO:0000256" key="10">
    <source>
        <dbReference type="ARBA" id="ARBA00022777"/>
    </source>
</evidence>
<dbReference type="NCBIfam" id="TIGR01496">
    <property type="entry name" value="DHPS"/>
    <property type="match status" value="1"/>
</dbReference>
<comment type="pathway">
    <text evidence="4">Cofactor biosynthesis; tetrahydrofolate biosynthesis; 7,8-dihydrofolate from 2-amino-4-hydroxy-6-hydroxymethyl-7,8-dihydropteridine diphosphate and 4-aminobenzoate: step 1/2.</text>
</comment>
<dbReference type="Gene3D" id="3.20.20.20">
    <property type="entry name" value="Dihydropteroate synthase-like"/>
    <property type="match status" value="1"/>
</dbReference>
<dbReference type="InterPro" id="IPR035907">
    <property type="entry name" value="Hppk_sf"/>
</dbReference>
<dbReference type="Pfam" id="PF00809">
    <property type="entry name" value="Pterin_bind"/>
    <property type="match status" value="1"/>
</dbReference>
<dbReference type="InterPro" id="IPR000550">
    <property type="entry name" value="Hppk"/>
</dbReference>
<comment type="catalytic activity">
    <reaction evidence="2">
        <text>6-hydroxymethyl-7,8-dihydropterin + ATP = (7,8-dihydropterin-6-yl)methyl diphosphate + AMP + H(+)</text>
        <dbReference type="Rhea" id="RHEA:11412"/>
        <dbReference type="ChEBI" id="CHEBI:15378"/>
        <dbReference type="ChEBI" id="CHEBI:30616"/>
        <dbReference type="ChEBI" id="CHEBI:44841"/>
        <dbReference type="ChEBI" id="CHEBI:72950"/>
        <dbReference type="ChEBI" id="CHEBI:456215"/>
        <dbReference type="EC" id="2.7.6.3"/>
    </reaction>
</comment>
<evidence type="ECO:0000256" key="5">
    <source>
        <dbReference type="ARBA" id="ARBA00005051"/>
    </source>
</evidence>
<evidence type="ECO:0000256" key="11">
    <source>
        <dbReference type="ARBA" id="ARBA00022840"/>
    </source>
</evidence>
<dbReference type="PROSITE" id="PS00794">
    <property type="entry name" value="HPPK"/>
    <property type="match status" value="1"/>
</dbReference>
<evidence type="ECO:0000256" key="8">
    <source>
        <dbReference type="ARBA" id="ARBA00022723"/>
    </source>
</evidence>
<evidence type="ECO:0000256" key="6">
    <source>
        <dbReference type="ARBA" id="ARBA00009951"/>
    </source>
</evidence>
<evidence type="ECO:0000313" key="17">
    <source>
        <dbReference type="EMBL" id="CAE4640660.1"/>
    </source>
</evidence>
<keyword evidence="13" id="KW-0289">Folate biosynthesis</keyword>
<sequence length="428" mass="47248">MYVLDQPSFLNGVVEISTSLSPMELLNTLKQIEETCGRELKGGVRYGPRVIDLDILLYYSQEKAVSVKEHNLTIPHPLMAEREFVLSPLCDLNPLLKHPQTNATIFDTLKALYESGVKKEAVRVLPLPRNRLLAFNQTLIMGILNVTPDSFSDGGQYYSKEEGNIKKAVEEALYMVNECDVDVIDVGGESTRPGSKEVAVEEEMKRVLPVIEEIRRVSDVPISIDTRHSAVAKAAIKAGADIINDVSGGTFDPQMLPTASSLSVPIILMHSRGTPETMSKLTNYSNVVEDVASELWDRVHDAENHGIYKWNIMLDAGIGFAKGYEENVSLLKHGNGKLRDLLQDASMLWGPSRKRFIGTIVEEEDAKERDFGTIGACLAVTCGGGGTNDEMDGNKEWRRGVGCHMLRVHNVKAVKQAVMVMDAIHKAD</sequence>
<evidence type="ECO:0000256" key="13">
    <source>
        <dbReference type="ARBA" id="ARBA00022909"/>
    </source>
</evidence>
<dbReference type="EMBL" id="HBNS01041846">
    <property type="protein sequence ID" value="CAE4640663.1"/>
    <property type="molecule type" value="Transcribed_RNA"/>
</dbReference>
<keyword evidence="12" id="KW-0460">Magnesium</keyword>
<dbReference type="FunFam" id="3.20.20.20:FF:000006">
    <property type="entry name" value="Dihydropteroate synthase"/>
    <property type="match status" value="1"/>
</dbReference>
<evidence type="ECO:0000256" key="4">
    <source>
        <dbReference type="ARBA" id="ARBA00004763"/>
    </source>
</evidence>